<dbReference type="InterPro" id="IPR036770">
    <property type="entry name" value="Ankyrin_rpt-contain_sf"/>
</dbReference>
<feature type="repeat" description="ANK" evidence="2">
    <location>
        <begin position="236"/>
        <end position="268"/>
    </location>
</feature>
<dbReference type="OrthoDB" id="19014at2759"/>
<evidence type="ECO:0000313" key="4">
    <source>
        <dbReference type="EMBL" id="KAF8567517.1"/>
    </source>
</evidence>
<feature type="compositionally biased region" description="Basic and acidic residues" evidence="3">
    <location>
        <begin position="358"/>
        <end position="367"/>
    </location>
</feature>
<keyword evidence="2" id="KW-0040">ANK repeat</keyword>
<gene>
    <name evidence="4" type="ORF">P879_00973</name>
</gene>
<comment type="caution">
    <text evidence="4">The sequence shown here is derived from an EMBL/GenBank/DDBJ whole genome shotgun (WGS) entry which is preliminary data.</text>
</comment>
<feature type="repeat" description="ANK" evidence="2">
    <location>
        <begin position="141"/>
        <end position="173"/>
    </location>
</feature>
<name>A0A8T0DLC6_9TREM</name>
<feature type="compositionally biased region" description="Polar residues" evidence="3">
    <location>
        <begin position="416"/>
        <end position="429"/>
    </location>
</feature>
<feature type="compositionally biased region" description="Basic and acidic residues" evidence="3">
    <location>
        <begin position="465"/>
        <end position="482"/>
    </location>
</feature>
<keyword evidence="1" id="KW-0677">Repeat</keyword>
<evidence type="ECO:0000313" key="5">
    <source>
        <dbReference type="Proteomes" id="UP000699462"/>
    </source>
</evidence>
<dbReference type="GO" id="GO:0019208">
    <property type="term" value="F:phosphatase regulator activity"/>
    <property type="evidence" value="ECO:0007669"/>
    <property type="project" value="TreeGrafter"/>
</dbReference>
<evidence type="ECO:0000256" key="3">
    <source>
        <dbReference type="SAM" id="MobiDB-lite"/>
    </source>
</evidence>
<evidence type="ECO:0000256" key="2">
    <source>
        <dbReference type="PROSITE-ProRule" id="PRU00023"/>
    </source>
</evidence>
<dbReference type="GO" id="GO:0005737">
    <property type="term" value="C:cytoplasm"/>
    <property type="evidence" value="ECO:0007669"/>
    <property type="project" value="TreeGrafter"/>
</dbReference>
<keyword evidence="5" id="KW-1185">Reference proteome</keyword>
<organism evidence="4 5">
    <name type="scientific">Paragonimus westermani</name>
    <dbReference type="NCBI Taxonomy" id="34504"/>
    <lineage>
        <taxon>Eukaryota</taxon>
        <taxon>Metazoa</taxon>
        <taxon>Spiralia</taxon>
        <taxon>Lophotrochozoa</taxon>
        <taxon>Platyhelminthes</taxon>
        <taxon>Trematoda</taxon>
        <taxon>Digenea</taxon>
        <taxon>Plagiorchiida</taxon>
        <taxon>Troglotremata</taxon>
        <taxon>Troglotrematidae</taxon>
        <taxon>Paragonimus</taxon>
    </lineage>
</organism>
<feature type="repeat" description="ANK" evidence="2">
    <location>
        <begin position="269"/>
        <end position="301"/>
    </location>
</feature>
<dbReference type="PANTHER" id="PTHR24179">
    <property type="entry name" value="PROTEIN PHOSPHATASE 1 REGULATORY SUBUNIT 12"/>
    <property type="match status" value="1"/>
</dbReference>
<reference evidence="4 5" key="1">
    <citation type="submission" date="2019-07" db="EMBL/GenBank/DDBJ databases">
        <title>Annotation for the trematode Paragonimus westermani.</title>
        <authorList>
            <person name="Choi Y.-J."/>
        </authorList>
    </citation>
    <scope>NUCLEOTIDE SEQUENCE [LARGE SCALE GENOMIC DNA]</scope>
    <source>
        <strain evidence="4">180907_Pwestermani</strain>
    </source>
</reference>
<dbReference type="PROSITE" id="PS50088">
    <property type="entry name" value="ANK_REPEAT"/>
    <property type="match status" value="4"/>
</dbReference>
<feature type="compositionally biased region" description="Basic and acidic residues" evidence="3">
    <location>
        <begin position="440"/>
        <end position="451"/>
    </location>
</feature>
<feature type="region of interest" description="Disordered" evidence="3">
    <location>
        <begin position="340"/>
        <end position="367"/>
    </location>
</feature>
<dbReference type="GO" id="GO:0004857">
    <property type="term" value="F:enzyme inhibitor activity"/>
    <property type="evidence" value="ECO:0007669"/>
    <property type="project" value="TreeGrafter"/>
</dbReference>
<feature type="region of interest" description="Disordered" evidence="3">
    <location>
        <begin position="385"/>
        <end position="453"/>
    </location>
</feature>
<dbReference type="EMBL" id="JTDF01003768">
    <property type="protein sequence ID" value="KAF8567517.1"/>
    <property type="molecule type" value="Genomic_DNA"/>
</dbReference>
<feature type="compositionally biased region" description="Low complexity" evidence="3">
    <location>
        <begin position="402"/>
        <end position="415"/>
    </location>
</feature>
<dbReference type="InterPro" id="IPR002110">
    <property type="entry name" value="Ankyrin_rpt"/>
</dbReference>
<dbReference type="PANTHER" id="PTHR24179:SF29">
    <property type="entry name" value="LD46604P"/>
    <property type="match status" value="1"/>
</dbReference>
<accession>A0A8T0DLC6</accession>
<dbReference type="SUPFAM" id="SSF48403">
    <property type="entry name" value="Ankyrin repeat"/>
    <property type="match status" value="1"/>
</dbReference>
<dbReference type="AlphaFoldDB" id="A0A8T0DLC6"/>
<dbReference type="Gene3D" id="1.25.40.20">
    <property type="entry name" value="Ankyrin repeat-containing domain"/>
    <property type="match status" value="2"/>
</dbReference>
<dbReference type="Proteomes" id="UP000699462">
    <property type="component" value="Unassembled WGS sequence"/>
</dbReference>
<dbReference type="Pfam" id="PF12796">
    <property type="entry name" value="Ank_2"/>
    <property type="match status" value="2"/>
</dbReference>
<feature type="region of interest" description="Disordered" evidence="3">
    <location>
        <begin position="465"/>
        <end position="550"/>
    </location>
</feature>
<evidence type="ECO:0000256" key="1">
    <source>
        <dbReference type="ARBA" id="ARBA00022737"/>
    </source>
</evidence>
<dbReference type="InterPro" id="IPR051226">
    <property type="entry name" value="PP1_Regulatory_Subunit"/>
</dbReference>
<feature type="compositionally biased region" description="Basic and acidic residues" evidence="3">
    <location>
        <begin position="521"/>
        <end position="542"/>
    </location>
</feature>
<dbReference type="PROSITE" id="PS50297">
    <property type="entry name" value="ANK_REP_REGION"/>
    <property type="match status" value="4"/>
</dbReference>
<dbReference type="PRINTS" id="PR01415">
    <property type="entry name" value="ANKYRIN"/>
</dbReference>
<feature type="repeat" description="ANK" evidence="2">
    <location>
        <begin position="108"/>
        <end position="140"/>
    </location>
</feature>
<evidence type="ECO:0008006" key="6">
    <source>
        <dbReference type="Google" id="ProtNLM"/>
    </source>
</evidence>
<sequence length="596" mass="66800">MTETVMKPRLPSLSSVGLQQHLQNGRIDIRRLEAARTNRQIQLKNWDEYDRRMEMMRNDDRSSKIQKSQRGVEFRTDYMLLDAALRDDVDEVRYLLAKGINPNVAKDDGITALHQACINNSGEMCEVLIKYGADVNSRDADQWTPLHAAATNGHTEICEYLLSKGADLLAINVDCSIPYDLADDEETSQFLLDELTRRGYSPADVEAARLAPENMMLVDVIDQYNNGENLNQLNEQGAAPIHVAAACGYSEVAKVLLRLGIDPDSLDADGWTPAHVAVFWGQVEVLELLIAHGADLNLMTPDGQTAFSLCESDELHERVVEIWNQREQLKSLVRADRTYSASKPLQRKRRQSSVHRSSLREKTNFSKREARQEIELLENTKNIFEEGSNDDLSSVRPDFRKNPNPTTKPTTNHPNSQLEKFSGNYSPSDADTPEMSPSVRKKDGNTKERVIIIRPPTAYDVAYESLEKSSEHSSAHKEDHVTSRPGIQESVPSHDSSLDKRYSSTYTTSDSKARPKSLTIVDKRSSQGSRDKSSSLDRKHSTENVSSTNTMDSLCDARTLSTVTVGSTLDPKHYTQSDQQSQSSNYASCCRNCTIL</sequence>
<proteinExistence type="predicted"/>
<protein>
    <recommendedName>
        <fullName evidence="6">Protein phosphatase 1 regulatory subunit 16A</fullName>
    </recommendedName>
</protein>
<dbReference type="SMART" id="SM00248">
    <property type="entry name" value="ANK"/>
    <property type="match status" value="5"/>
</dbReference>